<dbReference type="Gene3D" id="3.40.50.300">
    <property type="entry name" value="P-loop containing nucleotide triphosphate hydrolases"/>
    <property type="match status" value="1"/>
</dbReference>
<sequence>MTLTKQQQQTIDQLHELIDTVDHIVIGKKETTRLTIAAMLAGGHVLFEDIPGVGKTLLVKTIARLLGIDFSRIQFTPDLIPSDIIGFSVPSAEEHHFVFKKGPLFSSLLLADEINRTSPRTQAALLEAMSEGHVTLDDKTHELPDPFFVLATQNPIDYEGTYPLPEAQLDRFLMQLSLGYPSPQQEVQMLLTEDPQETLTELRPLLQLADFAALKKWANAVYVHPDLATYIVDLGQHTRKDAAIRLGISPRGNRACLAAAKAYALLEKRDYLLPDDILAVVSVVYRHRLLFYKNLSAEQKDRSIHQLIQQSAVPVKRGLKNDALSKKLCSACCLCRHFILHHNISQHGFVVFILFY</sequence>
<evidence type="ECO:0000259" key="5">
    <source>
        <dbReference type="Pfam" id="PF17863"/>
    </source>
</evidence>
<evidence type="ECO:0000256" key="3">
    <source>
        <dbReference type="ARBA" id="ARBA00061607"/>
    </source>
</evidence>
<dbReference type="PANTHER" id="PTHR42759">
    <property type="entry name" value="MOXR FAMILY PROTEIN"/>
    <property type="match status" value="1"/>
</dbReference>
<dbReference type="Pfam" id="PF17863">
    <property type="entry name" value="AAA_lid_2"/>
    <property type="match status" value="1"/>
</dbReference>
<dbReference type="SUPFAM" id="SSF52540">
    <property type="entry name" value="P-loop containing nucleoside triphosphate hydrolases"/>
    <property type="match status" value="1"/>
</dbReference>
<keyword evidence="7" id="KW-1185">Reference proteome</keyword>
<accession>A0A1I3CBV5</accession>
<dbReference type="RefSeq" id="WP_092092365.1">
    <property type="nucleotide sequence ID" value="NZ_FOQE01000016.1"/>
</dbReference>
<dbReference type="CDD" id="cd00009">
    <property type="entry name" value="AAA"/>
    <property type="match status" value="1"/>
</dbReference>
<dbReference type="Proteomes" id="UP000198668">
    <property type="component" value="Unassembled WGS sequence"/>
</dbReference>
<evidence type="ECO:0000313" key="6">
    <source>
        <dbReference type="EMBL" id="SFH72030.1"/>
    </source>
</evidence>
<dbReference type="InterPro" id="IPR041628">
    <property type="entry name" value="ChlI/MoxR_AAA_lid"/>
</dbReference>
<reference evidence="6 7" key="1">
    <citation type="submission" date="2016-10" db="EMBL/GenBank/DDBJ databases">
        <authorList>
            <person name="de Groot N.N."/>
        </authorList>
    </citation>
    <scope>NUCLEOTIDE SEQUENCE [LARGE SCALE GENOMIC DNA]</scope>
    <source>
        <strain evidence="6 7">DSM 27630</strain>
    </source>
</reference>
<dbReference type="GO" id="GO:0005524">
    <property type="term" value="F:ATP binding"/>
    <property type="evidence" value="ECO:0007669"/>
    <property type="project" value="UniProtKB-KW"/>
</dbReference>
<dbReference type="OrthoDB" id="9808397at2"/>
<evidence type="ECO:0000256" key="1">
    <source>
        <dbReference type="ARBA" id="ARBA00022741"/>
    </source>
</evidence>
<dbReference type="InterPro" id="IPR011703">
    <property type="entry name" value="ATPase_AAA-3"/>
</dbReference>
<gene>
    <name evidence="6" type="ORF">SAMN04489868_11621</name>
</gene>
<dbReference type="FunFam" id="3.40.50.300:FF:000640">
    <property type="entry name" value="MoxR family ATPase"/>
    <property type="match status" value="1"/>
</dbReference>
<dbReference type="EMBL" id="FOQE01000016">
    <property type="protein sequence ID" value="SFH72030.1"/>
    <property type="molecule type" value="Genomic_DNA"/>
</dbReference>
<name>A0A1I3CBV5_9LACT</name>
<dbReference type="InterPro" id="IPR050764">
    <property type="entry name" value="CbbQ/NirQ/NorQ/GpvN"/>
</dbReference>
<evidence type="ECO:0000259" key="4">
    <source>
        <dbReference type="Pfam" id="PF07726"/>
    </source>
</evidence>
<keyword evidence="1" id="KW-0547">Nucleotide-binding</keyword>
<evidence type="ECO:0000256" key="2">
    <source>
        <dbReference type="ARBA" id="ARBA00022840"/>
    </source>
</evidence>
<feature type="domain" description="ATPase AAA-3" evidence="4">
    <location>
        <begin position="44"/>
        <end position="174"/>
    </location>
</feature>
<dbReference type="AlphaFoldDB" id="A0A1I3CBV5"/>
<organism evidence="6 7">
    <name type="scientific">Pisciglobus halotolerans</name>
    <dbReference type="NCBI Taxonomy" id="745365"/>
    <lineage>
        <taxon>Bacteria</taxon>
        <taxon>Bacillati</taxon>
        <taxon>Bacillota</taxon>
        <taxon>Bacilli</taxon>
        <taxon>Lactobacillales</taxon>
        <taxon>Carnobacteriaceae</taxon>
    </lineage>
</organism>
<proteinExistence type="inferred from homology"/>
<dbReference type="PIRSF" id="PIRSF002849">
    <property type="entry name" value="AAA_ATPase_chaperone_MoxR_prd"/>
    <property type="match status" value="1"/>
</dbReference>
<dbReference type="GO" id="GO:0016887">
    <property type="term" value="F:ATP hydrolysis activity"/>
    <property type="evidence" value="ECO:0007669"/>
    <property type="project" value="InterPro"/>
</dbReference>
<dbReference type="Pfam" id="PF07726">
    <property type="entry name" value="AAA_3"/>
    <property type="match status" value="1"/>
</dbReference>
<keyword evidence="2" id="KW-0067">ATP-binding</keyword>
<comment type="similarity">
    <text evidence="3">Belongs to the MoxR family.</text>
</comment>
<dbReference type="InterPro" id="IPR027417">
    <property type="entry name" value="P-loop_NTPase"/>
</dbReference>
<dbReference type="Gene3D" id="1.10.8.80">
    <property type="entry name" value="Magnesium chelatase subunit I, C-Terminal domain"/>
    <property type="match status" value="1"/>
</dbReference>
<feature type="domain" description="ChlI/MoxR AAA lid" evidence="5">
    <location>
        <begin position="237"/>
        <end position="301"/>
    </location>
</feature>
<protein>
    <submittedName>
        <fullName evidence="6">MoxR-like ATPase</fullName>
    </submittedName>
</protein>
<dbReference type="PANTHER" id="PTHR42759:SF5">
    <property type="entry name" value="METHANOL DEHYDROGENASE REGULATOR"/>
    <property type="match status" value="1"/>
</dbReference>
<evidence type="ECO:0000313" key="7">
    <source>
        <dbReference type="Proteomes" id="UP000198668"/>
    </source>
</evidence>